<dbReference type="Proteomes" id="UP000499080">
    <property type="component" value="Unassembled WGS sequence"/>
</dbReference>
<comment type="caution">
    <text evidence="1">The sequence shown here is derived from an EMBL/GenBank/DDBJ whole genome shotgun (WGS) entry which is preliminary data.</text>
</comment>
<name>A0A4Y2NME2_ARAVE</name>
<evidence type="ECO:0008006" key="3">
    <source>
        <dbReference type="Google" id="ProtNLM"/>
    </source>
</evidence>
<accession>A0A4Y2NME2</accession>
<keyword evidence="2" id="KW-1185">Reference proteome</keyword>
<gene>
    <name evidence="1" type="ORF">AVEN_62462_1</name>
</gene>
<dbReference type="AlphaFoldDB" id="A0A4Y2NME2"/>
<evidence type="ECO:0000313" key="1">
    <source>
        <dbReference type="EMBL" id="GBN40678.1"/>
    </source>
</evidence>
<dbReference type="EMBL" id="BGPR01009540">
    <property type="protein sequence ID" value="GBN40678.1"/>
    <property type="molecule type" value="Genomic_DNA"/>
</dbReference>
<evidence type="ECO:0000313" key="2">
    <source>
        <dbReference type="Proteomes" id="UP000499080"/>
    </source>
</evidence>
<sequence length="323" mass="37731">MLRKRENFTSDLKLINDEFGEVVAKSGVIFIQLFTKHPQQHTKLTKFLSTKNLEFFVLTPKWLRPITVVIKELPWEAKPHEIKAFLEEFHKLTIEKVVKHTSLRTKRPLQLFQVTLPNSENNSRIWNVEYILYMKVQIQKFKRRTGTLMCFNCNLFRHSAESCIIKARCLKCGGEHADQQYDKTFDPKDQGKIANPKYINCGKERLLASWRGCEKFKPKAKTNPKTNFLQSRPVDTSITYAAMASYSISLPDSEQNLNSIKENTPVINLHREKINILNDIFYILNEFKKLFGNTDVEILAQQLKKANNDIDKTQIFISRLNYN</sequence>
<organism evidence="1 2">
    <name type="scientific">Araneus ventricosus</name>
    <name type="common">Orbweaver spider</name>
    <name type="synonym">Epeira ventricosa</name>
    <dbReference type="NCBI Taxonomy" id="182803"/>
    <lineage>
        <taxon>Eukaryota</taxon>
        <taxon>Metazoa</taxon>
        <taxon>Ecdysozoa</taxon>
        <taxon>Arthropoda</taxon>
        <taxon>Chelicerata</taxon>
        <taxon>Arachnida</taxon>
        <taxon>Araneae</taxon>
        <taxon>Araneomorphae</taxon>
        <taxon>Entelegynae</taxon>
        <taxon>Araneoidea</taxon>
        <taxon>Araneidae</taxon>
        <taxon>Araneus</taxon>
    </lineage>
</organism>
<proteinExistence type="predicted"/>
<dbReference type="OrthoDB" id="8054297at2759"/>
<reference evidence="1 2" key="1">
    <citation type="journal article" date="2019" name="Sci. Rep.">
        <title>Orb-weaving spider Araneus ventricosus genome elucidates the spidroin gene catalogue.</title>
        <authorList>
            <person name="Kono N."/>
            <person name="Nakamura H."/>
            <person name="Ohtoshi R."/>
            <person name="Moran D.A.P."/>
            <person name="Shinohara A."/>
            <person name="Yoshida Y."/>
            <person name="Fujiwara M."/>
            <person name="Mori M."/>
            <person name="Tomita M."/>
            <person name="Arakawa K."/>
        </authorList>
    </citation>
    <scope>NUCLEOTIDE SEQUENCE [LARGE SCALE GENOMIC DNA]</scope>
</reference>
<protein>
    <recommendedName>
        <fullName evidence="3">Pre-C2HC domain-containing protein</fullName>
    </recommendedName>
</protein>